<proteinExistence type="predicted"/>
<dbReference type="Proteomes" id="UP001056120">
    <property type="component" value="Linkage Group LG28"/>
</dbReference>
<comment type="caution">
    <text evidence="1">The sequence shown here is derived from an EMBL/GenBank/DDBJ whole genome shotgun (WGS) entry which is preliminary data.</text>
</comment>
<reference evidence="2" key="1">
    <citation type="journal article" date="2022" name="Mol. Ecol. Resour.">
        <title>The genomes of chicory, endive, great burdock and yacon provide insights into Asteraceae palaeo-polyploidization history and plant inulin production.</title>
        <authorList>
            <person name="Fan W."/>
            <person name="Wang S."/>
            <person name="Wang H."/>
            <person name="Wang A."/>
            <person name="Jiang F."/>
            <person name="Liu H."/>
            <person name="Zhao H."/>
            <person name="Xu D."/>
            <person name="Zhang Y."/>
        </authorList>
    </citation>
    <scope>NUCLEOTIDE SEQUENCE [LARGE SCALE GENOMIC DNA]</scope>
    <source>
        <strain evidence="2">cv. Yunnan</strain>
    </source>
</reference>
<name>A0ACB8YA35_9ASTR</name>
<sequence length="215" mass="24989">MFHKAAGVARELTAKVIRERSQVPVWTFLSTLQSNFRVERSVNVRCCGGVWEIQKPWQNGVELESLARFAVEEHNKKENSLSKFVRLVEAYEQMVAGPMYYFTLEATDAGTTKLYKAKVWEQPWMNFKQLQEFKYVVSLTGSPSPSTWMHNENSLLKFARLVKSKEQVVQGMLYYLTLEANDAGKTKLYEAKVWVKPWINFKELQEFKVSDEQSV</sequence>
<reference evidence="1 2" key="2">
    <citation type="journal article" date="2022" name="Mol. Ecol. Resour.">
        <title>The genomes of chicory, endive, great burdock and yacon provide insights into Asteraceae paleo-polyploidization history and plant inulin production.</title>
        <authorList>
            <person name="Fan W."/>
            <person name="Wang S."/>
            <person name="Wang H."/>
            <person name="Wang A."/>
            <person name="Jiang F."/>
            <person name="Liu H."/>
            <person name="Zhao H."/>
            <person name="Xu D."/>
            <person name="Zhang Y."/>
        </authorList>
    </citation>
    <scope>NUCLEOTIDE SEQUENCE [LARGE SCALE GENOMIC DNA]</scope>
    <source>
        <strain evidence="2">cv. Yunnan</strain>
        <tissue evidence="1">Leaves</tissue>
    </source>
</reference>
<dbReference type="EMBL" id="CM042045">
    <property type="protein sequence ID" value="KAI3682305.1"/>
    <property type="molecule type" value="Genomic_DNA"/>
</dbReference>
<keyword evidence="2" id="KW-1185">Reference proteome</keyword>
<evidence type="ECO:0000313" key="2">
    <source>
        <dbReference type="Proteomes" id="UP001056120"/>
    </source>
</evidence>
<organism evidence="1 2">
    <name type="scientific">Smallanthus sonchifolius</name>
    <dbReference type="NCBI Taxonomy" id="185202"/>
    <lineage>
        <taxon>Eukaryota</taxon>
        <taxon>Viridiplantae</taxon>
        <taxon>Streptophyta</taxon>
        <taxon>Embryophyta</taxon>
        <taxon>Tracheophyta</taxon>
        <taxon>Spermatophyta</taxon>
        <taxon>Magnoliopsida</taxon>
        <taxon>eudicotyledons</taxon>
        <taxon>Gunneridae</taxon>
        <taxon>Pentapetalae</taxon>
        <taxon>asterids</taxon>
        <taxon>campanulids</taxon>
        <taxon>Asterales</taxon>
        <taxon>Asteraceae</taxon>
        <taxon>Asteroideae</taxon>
        <taxon>Heliantheae alliance</taxon>
        <taxon>Millerieae</taxon>
        <taxon>Smallanthus</taxon>
    </lineage>
</organism>
<protein>
    <submittedName>
        <fullName evidence="1">Uncharacterized protein</fullName>
    </submittedName>
</protein>
<accession>A0ACB8YA35</accession>
<gene>
    <name evidence="1" type="ORF">L1987_82200</name>
</gene>
<evidence type="ECO:0000313" key="1">
    <source>
        <dbReference type="EMBL" id="KAI3682305.1"/>
    </source>
</evidence>